<dbReference type="AlphaFoldDB" id="A0A8J6BWV2"/>
<protein>
    <submittedName>
        <fullName evidence="1">Uncharacterized protein</fullName>
    </submittedName>
</protein>
<gene>
    <name evidence="1" type="ORF">GUJ93_ZPchr0012g20402</name>
</gene>
<reference evidence="1" key="2">
    <citation type="submission" date="2021-02" db="EMBL/GenBank/DDBJ databases">
        <authorList>
            <person name="Kimball J.A."/>
            <person name="Haas M.W."/>
            <person name="Macchietto M."/>
            <person name="Kono T."/>
            <person name="Duquette J."/>
            <person name="Shao M."/>
        </authorList>
    </citation>
    <scope>NUCLEOTIDE SEQUENCE</scope>
    <source>
        <tissue evidence="1">Fresh leaf tissue</tissue>
    </source>
</reference>
<accession>A0A8J6BWV2</accession>
<comment type="caution">
    <text evidence="1">The sequence shown here is derived from an EMBL/GenBank/DDBJ whole genome shotgun (WGS) entry which is preliminary data.</text>
</comment>
<organism evidence="1 2">
    <name type="scientific">Zizania palustris</name>
    <name type="common">Northern wild rice</name>
    <dbReference type="NCBI Taxonomy" id="103762"/>
    <lineage>
        <taxon>Eukaryota</taxon>
        <taxon>Viridiplantae</taxon>
        <taxon>Streptophyta</taxon>
        <taxon>Embryophyta</taxon>
        <taxon>Tracheophyta</taxon>
        <taxon>Spermatophyta</taxon>
        <taxon>Magnoliopsida</taxon>
        <taxon>Liliopsida</taxon>
        <taxon>Poales</taxon>
        <taxon>Poaceae</taxon>
        <taxon>BOP clade</taxon>
        <taxon>Oryzoideae</taxon>
        <taxon>Oryzeae</taxon>
        <taxon>Zizaniinae</taxon>
        <taxon>Zizania</taxon>
    </lineage>
</organism>
<proteinExistence type="predicted"/>
<sequence>MAVILGGKRVQNFRIENIQHISIKHRQEKTNIQHILIKYRQQFRFLLLLSFSSLLQRCGTDQEQYVVFLAGPATAAEEQTSARA</sequence>
<keyword evidence="2" id="KW-1185">Reference proteome</keyword>
<evidence type="ECO:0000313" key="1">
    <source>
        <dbReference type="EMBL" id="KAG8095275.1"/>
    </source>
</evidence>
<name>A0A8J6BWV2_ZIZPA</name>
<reference evidence="1" key="1">
    <citation type="journal article" date="2021" name="bioRxiv">
        <title>Whole Genome Assembly and Annotation of Northern Wild Rice, Zizania palustris L., Supports a Whole Genome Duplication in the Zizania Genus.</title>
        <authorList>
            <person name="Haas M."/>
            <person name="Kono T."/>
            <person name="Macchietto M."/>
            <person name="Millas R."/>
            <person name="McGilp L."/>
            <person name="Shao M."/>
            <person name="Duquette J."/>
            <person name="Hirsch C.N."/>
            <person name="Kimball J."/>
        </authorList>
    </citation>
    <scope>NUCLEOTIDE SEQUENCE</scope>
    <source>
        <tissue evidence="1">Fresh leaf tissue</tissue>
    </source>
</reference>
<dbReference type="EMBL" id="JAAALK010000080">
    <property type="protein sequence ID" value="KAG8095275.1"/>
    <property type="molecule type" value="Genomic_DNA"/>
</dbReference>
<evidence type="ECO:0000313" key="2">
    <source>
        <dbReference type="Proteomes" id="UP000729402"/>
    </source>
</evidence>
<dbReference type="Proteomes" id="UP000729402">
    <property type="component" value="Unassembled WGS sequence"/>
</dbReference>